<evidence type="ECO:0000256" key="3">
    <source>
        <dbReference type="ARBA" id="ARBA00022989"/>
    </source>
</evidence>
<dbReference type="GO" id="GO:0071763">
    <property type="term" value="P:nuclear membrane organization"/>
    <property type="evidence" value="ECO:0007669"/>
    <property type="project" value="TreeGrafter"/>
</dbReference>
<keyword evidence="2 7" id="KW-0812">Transmembrane</keyword>
<dbReference type="Pfam" id="PF09402">
    <property type="entry name" value="MSC"/>
    <property type="match status" value="1"/>
</dbReference>
<comment type="subcellular location">
    <subcellularLocation>
        <location evidence="1">Nucleus membrane</location>
    </subcellularLocation>
</comment>
<dbReference type="InterPro" id="IPR018996">
    <property type="entry name" value="Man1/Src1-like_C"/>
</dbReference>
<dbReference type="EMBL" id="JAGDFM010000068">
    <property type="protein sequence ID" value="KAG7388021.1"/>
    <property type="molecule type" value="Genomic_DNA"/>
</dbReference>
<reference evidence="9" key="1">
    <citation type="submission" date="2021-02" db="EMBL/GenBank/DDBJ databases">
        <authorList>
            <person name="Palmer J.M."/>
        </authorList>
    </citation>
    <scope>NUCLEOTIDE SEQUENCE</scope>
    <source>
        <strain evidence="9">SCRP734</strain>
    </source>
</reference>
<dbReference type="OrthoDB" id="118234at2759"/>
<evidence type="ECO:0000313" key="10">
    <source>
        <dbReference type="Proteomes" id="UP000694044"/>
    </source>
</evidence>
<evidence type="ECO:0000256" key="1">
    <source>
        <dbReference type="ARBA" id="ARBA00004126"/>
    </source>
</evidence>
<organism evidence="9 10">
    <name type="scientific">Phytophthora pseudosyringae</name>
    <dbReference type="NCBI Taxonomy" id="221518"/>
    <lineage>
        <taxon>Eukaryota</taxon>
        <taxon>Sar</taxon>
        <taxon>Stramenopiles</taxon>
        <taxon>Oomycota</taxon>
        <taxon>Peronosporomycetes</taxon>
        <taxon>Peronosporales</taxon>
        <taxon>Peronosporaceae</taxon>
        <taxon>Phytophthora</taxon>
    </lineage>
</organism>
<evidence type="ECO:0000256" key="2">
    <source>
        <dbReference type="ARBA" id="ARBA00022692"/>
    </source>
</evidence>
<keyword evidence="10" id="KW-1185">Reference proteome</keyword>
<accession>A0A8T1W3X9</accession>
<feature type="compositionally biased region" description="Basic and acidic residues" evidence="6">
    <location>
        <begin position="237"/>
        <end position="249"/>
    </location>
</feature>
<keyword evidence="4 7" id="KW-0472">Membrane</keyword>
<dbReference type="GO" id="GO:0005637">
    <property type="term" value="C:nuclear inner membrane"/>
    <property type="evidence" value="ECO:0007669"/>
    <property type="project" value="InterPro"/>
</dbReference>
<feature type="region of interest" description="Disordered" evidence="6">
    <location>
        <begin position="237"/>
        <end position="263"/>
    </location>
</feature>
<dbReference type="PANTHER" id="PTHR47808:SF2">
    <property type="entry name" value="LEM DOMAIN-CONTAINING PROTEIN 2"/>
    <property type="match status" value="1"/>
</dbReference>
<evidence type="ECO:0000256" key="7">
    <source>
        <dbReference type="SAM" id="Phobius"/>
    </source>
</evidence>
<dbReference type="PANTHER" id="PTHR47808">
    <property type="entry name" value="INNER NUCLEAR MEMBRANE PROTEIN HEH2-RELATED"/>
    <property type="match status" value="1"/>
</dbReference>
<proteinExistence type="predicted"/>
<dbReference type="InterPro" id="IPR044780">
    <property type="entry name" value="Heh2/Src1"/>
</dbReference>
<comment type="caution">
    <text evidence="9">The sequence shown here is derived from an EMBL/GenBank/DDBJ whole genome shotgun (WGS) entry which is preliminary data.</text>
</comment>
<keyword evidence="5" id="KW-0539">Nucleus</keyword>
<name>A0A8T1W3X9_9STRA</name>
<feature type="region of interest" description="Disordered" evidence="6">
    <location>
        <begin position="625"/>
        <end position="672"/>
    </location>
</feature>
<evidence type="ECO:0000259" key="8">
    <source>
        <dbReference type="Pfam" id="PF09402"/>
    </source>
</evidence>
<evidence type="ECO:0000256" key="6">
    <source>
        <dbReference type="SAM" id="MobiDB-lite"/>
    </source>
</evidence>
<feature type="region of interest" description="Disordered" evidence="6">
    <location>
        <begin position="1"/>
        <end position="62"/>
    </location>
</feature>
<evidence type="ECO:0000256" key="5">
    <source>
        <dbReference type="ARBA" id="ARBA00023242"/>
    </source>
</evidence>
<feature type="domain" description="Man1/Src1-like C-terminal" evidence="8">
    <location>
        <begin position="336"/>
        <end position="622"/>
    </location>
</feature>
<dbReference type="GO" id="GO:0003682">
    <property type="term" value="F:chromatin binding"/>
    <property type="evidence" value="ECO:0007669"/>
    <property type="project" value="InterPro"/>
</dbReference>
<sequence length="672" mass="75422">MERSAKAPVRKKRKPPASASSSSSSKRRRQQPAAAPPDAPLAPRARPKLATRRPSSVSRAVELKLKEKKTKVKSVEQLALFSRHADPSVQSPGPRRMETLSEVSRVTAYNPTGATLLETPPSRHSRLKTVATPPSNGEAVDLATVKDVASLEVVEGDGILETLIRSTTPRVKRRFPSEDALTDSEQRDREALRRRRLKLRSQYSSMKEGETQRRSPQIERNLFQAVGREEELAKVLDGEHEKKDERAQLEEEEAETDEETTESKINRLSKAMHTNWRQVVLWLASGAFLLCAMVVAAPFVKKLLEPPLPYCDSEWVEAKEGSFVLADPADHFDRSKALEPFIGTAAVAARTSVPVCQPCPVYGNCLNGSVISCAPPYVLQYGLCKENPAVQENLDQLALSIQKFVVEKAAKNACDNVSLWSYLYSDGEAEPTSDLTASIEVLLSDVQIFVTRTISFGKAVSALPREYVFNRALDMALRDLKDIFVTEDQSQLVVGGGVVPWSCRAKHQLYSHIKLIALAVALGTALVFGYRQFLLYRTERQLVDRFVKEVRFYLLDRTRRPDRFYPADHLRDDLFEKQSLQDRAWLSKSVWPKVAAVVKDDSRISTRLMRVRGEDLVVWEWASSSSPAHRRPGGNRGRGFRAPSRPQQAATNYARPLQVRQRKKPSRVSSSW</sequence>
<keyword evidence="3 7" id="KW-1133">Transmembrane helix</keyword>
<gene>
    <name evidence="9" type="ORF">PHYPSEUDO_013273</name>
</gene>
<feature type="transmembrane region" description="Helical" evidence="7">
    <location>
        <begin position="279"/>
        <end position="300"/>
    </location>
</feature>
<feature type="compositionally biased region" description="Acidic residues" evidence="6">
    <location>
        <begin position="250"/>
        <end position="260"/>
    </location>
</feature>
<protein>
    <recommendedName>
        <fullName evidence="8">Man1/Src1-like C-terminal domain-containing protein</fullName>
    </recommendedName>
</protein>
<evidence type="ECO:0000256" key="4">
    <source>
        <dbReference type="ARBA" id="ARBA00023136"/>
    </source>
</evidence>
<dbReference type="AlphaFoldDB" id="A0A8T1W3X9"/>
<dbReference type="GO" id="GO:0005783">
    <property type="term" value="C:endoplasmic reticulum"/>
    <property type="evidence" value="ECO:0007669"/>
    <property type="project" value="TreeGrafter"/>
</dbReference>
<dbReference type="Proteomes" id="UP000694044">
    <property type="component" value="Unassembled WGS sequence"/>
</dbReference>
<dbReference type="GO" id="GO:0034399">
    <property type="term" value="C:nuclear periphery"/>
    <property type="evidence" value="ECO:0007669"/>
    <property type="project" value="TreeGrafter"/>
</dbReference>
<evidence type="ECO:0000313" key="9">
    <source>
        <dbReference type="EMBL" id="KAG7388021.1"/>
    </source>
</evidence>